<dbReference type="EMBL" id="CAJVPU010026214">
    <property type="protein sequence ID" value="CAG8699099.1"/>
    <property type="molecule type" value="Genomic_DNA"/>
</dbReference>
<proteinExistence type="predicted"/>
<keyword evidence="2" id="KW-1185">Reference proteome</keyword>
<gene>
    <name evidence="1" type="ORF">DHETER_LOCUS11664</name>
</gene>
<reference evidence="1" key="1">
    <citation type="submission" date="2021-06" db="EMBL/GenBank/DDBJ databases">
        <authorList>
            <person name="Kallberg Y."/>
            <person name="Tangrot J."/>
            <person name="Rosling A."/>
        </authorList>
    </citation>
    <scope>NUCLEOTIDE SEQUENCE</scope>
    <source>
        <strain evidence="1">IL203A</strain>
    </source>
</reference>
<accession>A0ACA9PCV8</accession>
<sequence length="228" mass="27182">EVVKYLNELSDQTFKLGETVEKMYPTGESALRELGMELTFIIEKIQPDQILTRKNELYFEKRYRRILNVVTRLRDQFQKVINELDELSIIYSGARHQLENGMNDVEAFFNNIAPIFAQIYDTGRIARDLGYLKRIIEKVPNTRNQINYLLSEFNQYRQVLIWYCDEWIHLQRRKLVSLEDIENLKVMAQGTDNAAEIFKKKVNDNVDLVIYAPDRYQPPSCNWEYLKW</sequence>
<feature type="non-terminal residue" evidence="1">
    <location>
        <position position="1"/>
    </location>
</feature>
<feature type="non-terminal residue" evidence="1">
    <location>
        <position position="228"/>
    </location>
</feature>
<comment type="caution">
    <text evidence="1">The sequence shown here is derived from an EMBL/GenBank/DDBJ whole genome shotgun (WGS) entry which is preliminary data.</text>
</comment>
<dbReference type="Proteomes" id="UP000789702">
    <property type="component" value="Unassembled WGS sequence"/>
</dbReference>
<protein>
    <submittedName>
        <fullName evidence="1">2133_t:CDS:1</fullName>
    </submittedName>
</protein>
<name>A0ACA9PCV8_9GLOM</name>
<evidence type="ECO:0000313" key="2">
    <source>
        <dbReference type="Proteomes" id="UP000789702"/>
    </source>
</evidence>
<evidence type="ECO:0000313" key="1">
    <source>
        <dbReference type="EMBL" id="CAG8699099.1"/>
    </source>
</evidence>
<organism evidence="1 2">
    <name type="scientific">Dentiscutata heterogama</name>
    <dbReference type="NCBI Taxonomy" id="1316150"/>
    <lineage>
        <taxon>Eukaryota</taxon>
        <taxon>Fungi</taxon>
        <taxon>Fungi incertae sedis</taxon>
        <taxon>Mucoromycota</taxon>
        <taxon>Glomeromycotina</taxon>
        <taxon>Glomeromycetes</taxon>
        <taxon>Diversisporales</taxon>
        <taxon>Gigasporaceae</taxon>
        <taxon>Dentiscutata</taxon>
    </lineage>
</organism>